<evidence type="ECO:0000313" key="2">
    <source>
        <dbReference type="Proteomes" id="UP000004471"/>
    </source>
</evidence>
<comment type="caution">
    <text evidence="1">The sequence shown here is derived from an EMBL/GenBank/DDBJ whole genome shotgun (WGS) entry which is preliminary data.</text>
</comment>
<gene>
    <name evidence="1" type="ORF">PSYJA_45441</name>
</gene>
<proteinExistence type="predicted"/>
<organism evidence="1 2">
    <name type="scientific">Pseudomonas syringae pv. japonica str. M301072</name>
    <dbReference type="NCBI Taxonomy" id="629262"/>
    <lineage>
        <taxon>Bacteria</taxon>
        <taxon>Pseudomonadati</taxon>
        <taxon>Pseudomonadota</taxon>
        <taxon>Gammaproteobacteria</taxon>
        <taxon>Pseudomonadales</taxon>
        <taxon>Pseudomonadaceae</taxon>
        <taxon>Pseudomonas</taxon>
        <taxon>Pseudomonas syringae</taxon>
    </lineage>
</organism>
<reference evidence="1 2" key="1">
    <citation type="journal article" date="2011" name="PLoS Pathog.">
        <title>Dynamic evolution of pathogenicity revealed by sequencing and comparative genomics of 19 Pseudomonas syringae isolates.</title>
        <authorList>
            <person name="Baltrus D.A."/>
            <person name="Nishimura M.T."/>
            <person name="Romanchuk A."/>
            <person name="Chang J.H."/>
            <person name="Mukhtar M.S."/>
            <person name="Cherkis K."/>
            <person name="Roach J."/>
            <person name="Grant S.R."/>
            <person name="Jones C.D."/>
            <person name="Dangl J.L."/>
        </authorList>
    </citation>
    <scope>NUCLEOTIDE SEQUENCE [LARGE SCALE GENOMIC DNA]</scope>
    <source>
        <strain evidence="2">M301072PT</strain>
    </source>
</reference>
<feature type="non-terminal residue" evidence="1">
    <location>
        <position position="1"/>
    </location>
</feature>
<accession>F3G0B9</accession>
<sequence>LCLALFLINTDERRIAAGFVEVQAALSWTILTQHAQA</sequence>
<name>F3G0B9_PSESX</name>
<feature type="non-terminal residue" evidence="1">
    <location>
        <position position="37"/>
    </location>
</feature>
<protein>
    <submittedName>
        <fullName evidence="1">Uncharacterized protein</fullName>
    </submittedName>
</protein>
<dbReference type="Proteomes" id="UP000004471">
    <property type="component" value="Unassembled WGS sequence"/>
</dbReference>
<dbReference type="EMBL" id="AEAH01004200">
    <property type="protein sequence ID" value="EGH35911.1"/>
    <property type="molecule type" value="Genomic_DNA"/>
</dbReference>
<evidence type="ECO:0000313" key="1">
    <source>
        <dbReference type="EMBL" id="EGH35911.1"/>
    </source>
</evidence>
<dbReference type="AlphaFoldDB" id="F3G0B9"/>